<feature type="domain" description="Thioredoxin" evidence="1">
    <location>
        <begin position="1"/>
        <end position="106"/>
    </location>
</feature>
<dbReference type="Gene3D" id="3.40.30.10">
    <property type="entry name" value="Glutaredoxin"/>
    <property type="match status" value="1"/>
</dbReference>
<dbReference type="AlphaFoldDB" id="A0AAN7Y920"/>
<dbReference type="InterPro" id="IPR036249">
    <property type="entry name" value="Thioredoxin-like_sf"/>
</dbReference>
<dbReference type="SUPFAM" id="SSF52833">
    <property type="entry name" value="Thioredoxin-like"/>
    <property type="match status" value="1"/>
</dbReference>
<comment type="caution">
    <text evidence="2">The sequence shown here is derived from an EMBL/GenBank/DDBJ whole genome shotgun (WGS) entry which is preliminary data.</text>
</comment>
<evidence type="ECO:0000313" key="2">
    <source>
        <dbReference type="EMBL" id="KAK5089847.1"/>
    </source>
</evidence>
<evidence type="ECO:0000313" key="3">
    <source>
        <dbReference type="Proteomes" id="UP001309876"/>
    </source>
</evidence>
<protein>
    <recommendedName>
        <fullName evidence="1">Thioredoxin domain-containing protein</fullName>
    </recommendedName>
</protein>
<dbReference type="EMBL" id="JAVRRJ010000001">
    <property type="protein sequence ID" value="KAK5089847.1"/>
    <property type="molecule type" value="Genomic_DNA"/>
</dbReference>
<dbReference type="InterPro" id="IPR013766">
    <property type="entry name" value="Thioredoxin_domain"/>
</dbReference>
<dbReference type="Proteomes" id="UP001309876">
    <property type="component" value="Unassembled WGS sequence"/>
</dbReference>
<dbReference type="PANTHER" id="PTHR10438:SF468">
    <property type="entry name" value="THIOREDOXIN-1-RELATED"/>
    <property type="match status" value="1"/>
</dbReference>
<proteinExistence type="predicted"/>
<organism evidence="2 3">
    <name type="scientific">Lithohypha guttulata</name>
    <dbReference type="NCBI Taxonomy" id="1690604"/>
    <lineage>
        <taxon>Eukaryota</taxon>
        <taxon>Fungi</taxon>
        <taxon>Dikarya</taxon>
        <taxon>Ascomycota</taxon>
        <taxon>Pezizomycotina</taxon>
        <taxon>Eurotiomycetes</taxon>
        <taxon>Chaetothyriomycetidae</taxon>
        <taxon>Chaetothyriales</taxon>
        <taxon>Trichomeriaceae</taxon>
        <taxon>Lithohypha</taxon>
    </lineage>
</organism>
<gene>
    <name evidence="2" type="ORF">LTR05_000014</name>
</gene>
<dbReference type="PROSITE" id="PS51352">
    <property type="entry name" value="THIOREDOXIN_2"/>
    <property type="match status" value="1"/>
</dbReference>
<sequence length="111" mass="12535">MSQMQTLKNRKEYTQALMPDGVVVMEGVTKNCPICKGMRPTVDNLIKKYPDARFYKYDVDEAEDIAQELGARNVPNFSVFKDGFIQDGVTGLKPQELEKVIKENYDGQVVG</sequence>
<dbReference type="CDD" id="cd02947">
    <property type="entry name" value="TRX_family"/>
    <property type="match status" value="1"/>
</dbReference>
<reference evidence="2 3" key="1">
    <citation type="submission" date="2023-08" db="EMBL/GenBank/DDBJ databases">
        <title>Black Yeasts Isolated from many extreme environments.</title>
        <authorList>
            <person name="Coleine C."/>
            <person name="Stajich J.E."/>
            <person name="Selbmann L."/>
        </authorList>
    </citation>
    <scope>NUCLEOTIDE SEQUENCE [LARGE SCALE GENOMIC DNA]</scope>
    <source>
        <strain evidence="2 3">CCFEE 5910</strain>
    </source>
</reference>
<accession>A0AAN7Y920</accession>
<keyword evidence="3" id="KW-1185">Reference proteome</keyword>
<evidence type="ECO:0000259" key="1">
    <source>
        <dbReference type="PROSITE" id="PS51352"/>
    </source>
</evidence>
<dbReference type="PANTHER" id="PTHR10438">
    <property type="entry name" value="THIOREDOXIN"/>
    <property type="match status" value="1"/>
</dbReference>
<dbReference type="Pfam" id="PF00085">
    <property type="entry name" value="Thioredoxin"/>
    <property type="match status" value="1"/>
</dbReference>
<dbReference type="InterPro" id="IPR050620">
    <property type="entry name" value="Thioredoxin_H-type-like"/>
</dbReference>
<name>A0AAN7Y920_9EURO</name>